<feature type="transmembrane region" description="Helical" evidence="2">
    <location>
        <begin position="234"/>
        <end position="256"/>
    </location>
</feature>
<dbReference type="PANTHER" id="PTHR43096">
    <property type="entry name" value="DNAJ HOMOLOG 1, MITOCHONDRIAL-RELATED"/>
    <property type="match status" value="1"/>
</dbReference>
<accession>A0ABD5ZSJ9</accession>
<dbReference type="InterPro" id="IPR036869">
    <property type="entry name" value="J_dom_sf"/>
</dbReference>
<organism evidence="4 5">
    <name type="scientific">Halosegnis marinus</name>
    <dbReference type="NCBI Taxonomy" id="3034023"/>
    <lineage>
        <taxon>Archaea</taxon>
        <taxon>Methanobacteriati</taxon>
        <taxon>Methanobacteriota</taxon>
        <taxon>Stenosarchaea group</taxon>
        <taxon>Halobacteria</taxon>
        <taxon>Halobacteriales</taxon>
        <taxon>Natronomonadaceae</taxon>
        <taxon>Halosegnis</taxon>
    </lineage>
</organism>
<dbReference type="PROSITE" id="PS50076">
    <property type="entry name" value="DNAJ_2"/>
    <property type="match status" value="1"/>
</dbReference>
<dbReference type="Pfam" id="PF00226">
    <property type="entry name" value="DnaJ"/>
    <property type="match status" value="1"/>
</dbReference>
<evidence type="ECO:0000313" key="4">
    <source>
        <dbReference type="EMBL" id="MFC7236169.1"/>
    </source>
</evidence>
<evidence type="ECO:0000259" key="3">
    <source>
        <dbReference type="PROSITE" id="PS50076"/>
    </source>
</evidence>
<evidence type="ECO:0000313" key="5">
    <source>
        <dbReference type="Proteomes" id="UP001596398"/>
    </source>
</evidence>
<keyword evidence="5" id="KW-1185">Reference proteome</keyword>
<feature type="transmembrane region" description="Helical" evidence="2">
    <location>
        <begin position="209"/>
        <end position="227"/>
    </location>
</feature>
<feature type="compositionally biased region" description="Basic residues" evidence="1">
    <location>
        <begin position="100"/>
        <end position="116"/>
    </location>
</feature>
<dbReference type="SUPFAM" id="SSF46565">
    <property type="entry name" value="Chaperone J-domain"/>
    <property type="match status" value="1"/>
</dbReference>
<name>A0ABD5ZSJ9_9EURY</name>
<dbReference type="EMBL" id="JBHTAP010000001">
    <property type="protein sequence ID" value="MFC7236169.1"/>
    <property type="molecule type" value="Genomic_DNA"/>
</dbReference>
<feature type="region of interest" description="Disordered" evidence="1">
    <location>
        <begin position="73"/>
        <end position="123"/>
    </location>
</feature>
<feature type="domain" description="J" evidence="3">
    <location>
        <begin position="4"/>
        <end position="68"/>
    </location>
</feature>
<feature type="transmembrane region" description="Helical" evidence="2">
    <location>
        <begin position="262"/>
        <end position="281"/>
    </location>
</feature>
<protein>
    <submittedName>
        <fullName evidence="4">DnaJ domain-containing protein</fullName>
    </submittedName>
</protein>
<dbReference type="CDD" id="cd06257">
    <property type="entry name" value="DnaJ"/>
    <property type="match status" value="1"/>
</dbReference>
<keyword evidence="2" id="KW-0472">Membrane</keyword>
<dbReference type="AlphaFoldDB" id="A0ABD5ZSJ9"/>
<dbReference type="RefSeq" id="WP_276234322.1">
    <property type="nucleotide sequence ID" value="NZ_CP119802.1"/>
</dbReference>
<dbReference type="Proteomes" id="UP001596398">
    <property type="component" value="Unassembled WGS sequence"/>
</dbReference>
<comment type="caution">
    <text evidence="4">The sequence shown here is derived from an EMBL/GenBank/DDBJ whole genome shotgun (WGS) entry which is preliminary data.</text>
</comment>
<evidence type="ECO:0000256" key="1">
    <source>
        <dbReference type="SAM" id="MobiDB-lite"/>
    </source>
</evidence>
<feature type="compositionally biased region" description="Low complexity" evidence="1">
    <location>
        <begin position="85"/>
        <end position="96"/>
    </location>
</feature>
<dbReference type="PRINTS" id="PR00625">
    <property type="entry name" value="JDOMAIN"/>
</dbReference>
<reference evidence="4 5" key="1">
    <citation type="journal article" date="2019" name="Int. J. Syst. Evol. Microbiol.">
        <title>The Global Catalogue of Microorganisms (GCM) 10K type strain sequencing project: providing services to taxonomists for standard genome sequencing and annotation.</title>
        <authorList>
            <consortium name="The Broad Institute Genomics Platform"/>
            <consortium name="The Broad Institute Genome Sequencing Center for Infectious Disease"/>
            <person name="Wu L."/>
            <person name="Ma J."/>
        </authorList>
    </citation>
    <scope>NUCLEOTIDE SEQUENCE [LARGE SCALE GENOMIC DNA]</scope>
    <source>
        <strain evidence="4 5">DT85</strain>
    </source>
</reference>
<dbReference type="Gene3D" id="1.10.287.110">
    <property type="entry name" value="DnaJ domain"/>
    <property type="match status" value="1"/>
</dbReference>
<feature type="transmembrane region" description="Helical" evidence="2">
    <location>
        <begin position="185"/>
        <end position="203"/>
    </location>
</feature>
<dbReference type="SMART" id="SM00271">
    <property type="entry name" value="DnaJ"/>
    <property type="match status" value="1"/>
</dbReference>
<evidence type="ECO:0000256" key="2">
    <source>
        <dbReference type="SAM" id="Phobius"/>
    </source>
</evidence>
<feature type="region of interest" description="Disordered" evidence="1">
    <location>
        <begin position="144"/>
        <end position="166"/>
    </location>
</feature>
<keyword evidence="2" id="KW-0812">Transmembrane</keyword>
<dbReference type="GeneID" id="79267878"/>
<proteinExistence type="predicted"/>
<dbReference type="InterPro" id="IPR001623">
    <property type="entry name" value="DnaJ_domain"/>
</dbReference>
<sequence length="283" mass="29982">MTRTYYDLLGVDPDADAARVRAAYRERVKEVHPDVSDRPDAAEAFRELSAAKETLVDPVERARYDRLGHAAYVGDASPEDDPDADAAAGARAAASATRDRSRRRDRRRGKHTRAGRAARERADAWASGRDDAWWRTAETESAWDGATTASTGGSGRAGRSTATDRSGYRVSTRAESAVGFTVERGLLAVAVFFCYPMLLGVAVLPPFAFGIRVAAAVVALLLVAHTLSVPESGVLVFGALTAVAPPALTLAGIGLFSVTGVVAWAFCWVPLVIAGANLLALRG</sequence>
<keyword evidence="2" id="KW-1133">Transmembrane helix</keyword>
<feature type="compositionally biased region" description="Low complexity" evidence="1">
    <location>
        <begin position="145"/>
        <end position="163"/>
    </location>
</feature>
<gene>
    <name evidence="4" type="ORF">ACFQJ4_12665</name>
</gene>
<dbReference type="PANTHER" id="PTHR43096:SF58">
    <property type="entry name" value="CHAPERONE DNAJ-DOMAIN SUPERFAMILY PROTEIN"/>
    <property type="match status" value="1"/>
</dbReference>